<name>A0ACC1JXL1_9FUNG</name>
<proteinExistence type="predicted"/>
<comment type="caution">
    <text evidence="1">The sequence shown here is derived from an EMBL/GenBank/DDBJ whole genome shotgun (WGS) entry which is preliminary data.</text>
</comment>
<sequence length="149" mass="15777">NAPMARGPYAQAAAAAGAVPSYPMQYHQGYGAGHPPGMGAPVAAASLPSRAPFVHPATCTTPPVGEAAFMQSPAGALKPQAEVVDLMLVRDIPAWLRSLRLHKYTECFAGMDWTSVVSLSDEQLQEKGVTALGARRKMLKVFEAVLEDM</sequence>
<evidence type="ECO:0000313" key="2">
    <source>
        <dbReference type="Proteomes" id="UP001140234"/>
    </source>
</evidence>
<dbReference type="EMBL" id="JANBUJ010000928">
    <property type="protein sequence ID" value="KAJ2769474.1"/>
    <property type="molecule type" value="Genomic_DNA"/>
</dbReference>
<protein>
    <submittedName>
        <fullName evidence="1">Flap-structured DNA-binding and RNA-binding protein</fullName>
    </submittedName>
</protein>
<feature type="non-terminal residue" evidence="1">
    <location>
        <position position="1"/>
    </location>
</feature>
<gene>
    <name evidence="1" type="primary">VTS1_2</name>
    <name evidence="1" type="ORF">IWQ57_003090</name>
</gene>
<evidence type="ECO:0000313" key="1">
    <source>
        <dbReference type="EMBL" id="KAJ2769474.1"/>
    </source>
</evidence>
<accession>A0ACC1JXL1</accession>
<organism evidence="1 2">
    <name type="scientific">Coemansia nantahalensis</name>
    <dbReference type="NCBI Taxonomy" id="2789366"/>
    <lineage>
        <taxon>Eukaryota</taxon>
        <taxon>Fungi</taxon>
        <taxon>Fungi incertae sedis</taxon>
        <taxon>Zoopagomycota</taxon>
        <taxon>Kickxellomycotina</taxon>
        <taxon>Kickxellomycetes</taxon>
        <taxon>Kickxellales</taxon>
        <taxon>Kickxellaceae</taxon>
        <taxon>Coemansia</taxon>
    </lineage>
</organism>
<reference evidence="1" key="1">
    <citation type="submission" date="2022-07" db="EMBL/GenBank/DDBJ databases">
        <title>Phylogenomic reconstructions and comparative analyses of Kickxellomycotina fungi.</title>
        <authorList>
            <person name="Reynolds N.K."/>
            <person name="Stajich J.E."/>
            <person name="Barry K."/>
            <person name="Grigoriev I.V."/>
            <person name="Crous P."/>
            <person name="Smith M.E."/>
        </authorList>
    </citation>
    <scope>NUCLEOTIDE SEQUENCE</scope>
    <source>
        <strain evidence="1">CBS 109366</strain>
    </source>
</reference>
<keyword evidence="2" id="KW-1185">Reference proteome</keyword>
<keyword evidence="1" id="KW-0238">DNA-binding</keyword>
<dbReference type="Proteomes" id="UP001140234">
    <property type="component" value="Unassembled WGS sequence"/>
</dbReference>